<accession>A0A450YMG9</accession>
<reference evidence="2" key="1">
    <citation type="submission" date="2019-02" db="EMBL/GenBank/DDBJ databases">
        <authorList>
            <person name="Gruber-Vodicka R. H."/>
            <person name="Seah K. B. B."/>
        </authorList>
    </citation>
    <scope>NUCLEOTIDE SEQUENCE</scope>
    <source>
        <strain evidence="2">BECK_S1320</strain>
        <strain evidence="1">BECK_S1321</strain>
    </source>
</reference>
<proteinExistence type="predicted"/>
<gene>
    <name evidence="2" type="ORF">BECKSD772E_GA0070983_101925</name>
    <name evidence="1" type="ORF">BECKSD772F_GA0070984_102025</name>
</gene>
<organism evidence="2">
    <name type="scientific">Candidatus Kentrum sp. SD</name>
    <dbReference type="NCBI Taxonomy" id="2126332"/>
    <lineage>
        <taxon>Bacteria</taxon>
        <taxon>Pseudomonadati</taxon>
        <taxon>Pseudomonadota</taxon>
        <taxon>Gammaproteobacteria</taxon>
        <taxon>Candidatus Kentrum</taxon>
    </lineage>
</organism>
<evidence type="ECO:0000313" key="2">
    <source>
        <dbReference type="EMBL" id="VFK42751.1"/>
    </source>
</evidence>
<sequence length="188" mass="22430">MHWEACLTHTEDYRFHRKTDSSYSPHYLNAIRDFGIFANRVKSADTWKLLFAFWNHHLMWMRSRIRENAKPRFREESHFTWSLPENDVLRFQSPLEKFPLAFKSECVSFFLDFPPYHTPTLDCVVVFSGNSTENAWIIANSVSLHTRHPLTMRVSFARCPRSSEILFFQMHKHIMRGFASDQQCMILH</sequence>
<evidence type="ECO:0000313" key="1">
    <source>
        <dbReference type="EMBL" id="VFK38029.1"/>
    </source>
</evidence>
<protein>
    <submittedName>
        <fullName evidence="2">Uncharacterized protein</fullName>
    </submittedName>
</protein>
<dbReference type="EMBL" id="CAADFU010000019">
    <property type="protein sequence ID" value="VFK42751.1"/>
    <property type="molecule type" value="Genomic_DNA"/>
</dbReference>
<dbReference type="AlphaFoldDB" id="A0A450YMG9"/>
<dbReference type="EMBL" id="CAADFR010000020">
    <property type="protein sequence ID" value="VFK38029.1"/>
    <property type="molecule type" value="Genomic_DNA"/>
</dbReference>
<name>A0A450YMG9_9GAMM</name>